<dbReference type="Proteomes" id="UP000006329">
    <property type="component" value="Unassembled WGS sequence"/>
</dbReference>
<accession>A0A0E2BUA0</accession>
<proteinExistence type="predicted"/>
<comment type="caution">
    <text evidence="1">The sequence shown here is derived from an EMBL/GenBank/DDBJ whole genome shotgun (WGS) entry which is preliminary data.</text>
</comment>
<reference evidence="1" key="1">
    <citation type="submission" date="2012-10" db="EMBL/GenBank/DDBJ databases">
        <authorList>
            <person name="Harkins D.M."/>
            <person name="Durkin A.S."/>
            <person name="Brinkac L.M."/>
            <person name="Haft D.H."/>
            <person name="Selengut J.D."/>
            <person name="Sanka R."/>
            <person name="DePew J."/>
            <person name="Purushe J."/>
            <person name="Matthias M.A."/>
            <person name="Vinetz J.M."/>
            <person name="Sutton G.G."/>
            <person name="Nierman W.C."/>
            <person name="Fouts D.E."/>
        </authorList>
    </citation>
    <scope>NUCLEOTIDE SEQUENCE [LARGE SCALE GENOMIC DNA]</scope>
    <source>
        <strain evidence="1">MOR084</strain>
    </source>
</reference>
<gene>
    <name evidence="1" type="ORF">LEP1GSC179_2305</name>
</gene>
<evidence type="ECO:0000313" key="2">
    <source>
        <dbReference type="Proteomes" id="UP000006329"/>
    </source>
</evidence>
<dbReference type="AlphaFoldDB" id="A0A0E2BUA0"/>
<sequence length="67" mass="8051">MIFLRFWSSYILFDFGIGKKIQTQVLKRAFDFEGYKKRGRCNFRPPVHFKMKIRSGRTQPGRLLSIH</sequence>
<name>A0A0E2BUA0_9LEPT</name>
<dbReference type="EMBL" id="AHON02000019">
    <property type="protein sequence ID" value="EKO35102.1"/>
    <property type="molecule type" value="Genomic_DNA"/>
</dbReference>
<protein>
    <submittedName>
        <fullName evidence="1">Uncharacterized protein</fullName>
    </submittedName>
</protein>
<organism evidence="1 2">
    <name type="scientific">Leptospira santarosai str. MOR084</name>
    <dbReference type="NCBI Taxonomy" id="1049984"/>
    <lineage>
        <taxon>Bacteria</taxon>
        <taxon>Pseudomonadati</taxon>
        <taxon>Spirochaetota</taxon>
        <taxon>Spirochaetia</taxon>
        <taxon>Leptospirales</taxon>
        <taxon>Leptospiraceae</taxon>
        <taxon>Leptospira</taxon>
    </lineage>
</organism>
<evidence type="ECO:0000313" key="1">
    <source>
        <dbReference type="EMBL" id="EKO35102.1"/>
    </source>
</evidence>
<keyword evidence="2" id="KW-1185">Reference proteome</keyword>